<reference evidence="1" key="1">
    <citation type="submission" date="2022-06" db="EMBL/GenBank/DDBJ databases">
        <title>Uncovering the hologenomic basis of an extraordinary plant invasion.</title>
        <authorList>
            <person name="Bieker V.C."/>
            <person name="Martin M.D."/>
            <person name="Gilbert T."/>
            <person name="Hodgins K."/>
            <person name="Battlay P."/>
            <person name="Petersen B."/>
            <person name="Wilson J."/>
        </authorList>
    </citation>
    <scope>NUCLEOTIDE SEQUENCE</scope>
    <source>
        <strain evidence="1">AA19_3_7</strain>
        <tissue evidence="1">Leaf</tissue>
    </source>
</reference>
<keyword evidence="2" id="KW-1185">Reference proteome</keyword>
<evidence type="ECO:0000313" key="2">
    <source>
        <dbReference type="Proteomes" id="UP001206925"/>
    </source>
</evidence>
<dbReference type="Proteomes" id="UP001206925">
    <property type="component" value="Unassembled WGS sequence"/>
</dbReference>
<proteinExistence type="predicted"/>
<feature type="non-terminal residue" evidence="1">
    <location>
        <position position="1"/>
    </location>
</feature>
<sequence>ICFSQDPSSPKSHTPALVTLLLLKTHRHKHTTAPPRNGLFKHFSNEAAVETTNILLLNDPFNTRLIVVQHLKIRFWIAELGLFLEAEKLVSAPEESAQNRRNQ</sequence>
<dbReference type="AlphaFoldDB" id="A0AAD5CTF7"/>
<accession>A0AAD5CTF7</accession>
<evidence type="ECO:0000313" key="1">
    <source>
        <dbReference type="EMBL" id="KAI7747948.1"/>
    </source>
</evidence>
<organism evidence="1 2">
    <name type="scientific">Ambrosia artemisiifolia</name>
    <name type="common">Common ragweed</name>
    <dbReference type="NCBI Taxonomy" id="4212"/>
    <lineage>
        <taxon>Eukaryota</taxon>
        <taxon>Viridiplantae</taxon>
        <taxon>Streptophyta</taxon>
        <taxon>Embryophyta</taxon>
        <taxon>Tracheophyta</taxon>
        <taxon>Spermatophyta</taxon>
        <taxon>Magnoliopsida</taxon>
        <taxon>eudicotyledons</taxon>
        <taxon>Gunneridae</taxon>
        <taxon>Pentapetalae</taxon>
        <taxon>asterids</taxon>
        <taxon>campanulids</taxon>
        <taxon>Asterales</taxon>
        <taxon>Asteraceae</taxon>
        <taxon>Asteroideae</taxon>
        <taxon>Heliantheae alliance</taxon>
        <taxon>Heliantheae</taxon>
        <taxon>Ambrosia</taxon>
    </lineage>
</organism>
<protein>
    <submittedName>
        <fullName evidence="1">Uncharacterized protein</fullName>
    </submittedName>
</protein>
<dbReference type="EMBL" id="JAMZMK010006631">
    <property type="protein sequence ID" value="KAI7747948.1"/>
    <property type="molecule type" value="Genomic_DNA"/>
</dbReference>
<comment type="caution">
    <text evidence="1">The sequence shown here is derived from an EMBL/GenBank/DDBJ whole genome shotgun (WGS) entry which is preliminary data.</text>
</comment>
<gene>
    <name evidence="1" type="ORF">M8C21_030573</name>
</gene>
<name>A0AAD5CTF7_AMBAR</name>
<feature type="non-terminal residue" evidence="1">
    <location>
        <position position="103"/>
    </location>
</feature>